<dbReference type="EMBL" id="JACZHT010000001">
    <property type="protein sequence ID" value="MBE1236510.1"/>
    <property type="molecule type" value="Genomic_DNA"/>
</dbReference>
<dbReference type="RefSeq" id="WP_192533365.1">
    <property type="nucleotide sequence ID" value="NZ_JACZHT010000001.1"/>
</dbReference>
<dbReference type="SMART" id="SM00897">
    <property type="entry name" value="FIST"/>
    <property type="match status" value="1"/>
</dbReference>
<dbReference type="InterPro" id="IPR013702">
    <property type="entry name" value="FIST_domain_N"/>
</dbReference>
<evidence type="ECO:0000259" key="1">
    <source>
        <dbReference type="SMART" id="SM00897"/>
    </source>
</evidence>
<evidence type="ECO:0000259" key="2">
    <source>
        <dbReference type="SMART" id="SM01204"/>
    </source>
</evidence>
<proteinExistence type="predicted"/>
<evidence type="ECO:0000313" key="3">
    <source>
        <dbReference type="EMBL" id="MBE1236510.1"/>
    </source>
</evidence>
<dbReference type="SMART" id="SM01204">
    <property type="entry name" value="FIST_C"/>
    <property type="match status" value="1"/>
</dbReference>
<dbReference type="Pfam" id="PF10442">
    <property type="entry name" value="FIST_C"/>
    <property type="match status" value="1"/>
</dbReference>
<name>A0A8J7CQ63_9PROT</name>
<dbReference type="Pfam" id="PF08495">
    <property type="entry name" value="FIST"/>
    <property type="match status" value="1"/>
</dbReference>
<dbReference type="PANTHER" id="PTHR40252">
    <property type="entry name" value="BLR0328 PROTEIN"/>
    <property type="match status" value="1"/>
</dbReference>
<dbReference type="Proteomes" id="UP000631034">
    <property type="component" value="Unassembled WGS sequence"/>
</dbReference>
<sequence length="401" mass="43255">MHVSIGYSENPDTTLAGLQAAQTALRAGISTQPCLMVLLFSTARHDPAVLRQAVASVFGPEVMVVGGGAIGVISNDRLGYAGDQVGLAAFWMKANTVDLLVQGDVPQNEDATGEALGKRLSALGVTPASPVLFFYDAVDRARCGLQPVMVTPMLEGMKRTLGYYPALCGAGLQGDFICTPTKQWTGDGISSGNALALVFSNGVQIDTTIIHGCWPATGYYTVTRADRQTILEIDGVPALTFMNSLLGEAIPPEEYAFFLMLGVNKGDPWADFNENSYVNRLCLTIDRERNGLVMFEPDMVEGTRFQIMHRSMDLNYIPPKVEGLFNRLNGRKPVFAFYIDCAGRAAAYAGIDQEDGQTVREIVGDRVPLLGIYSGVEIASVEGLPRGLDWTGVFCLFSVET</sequence>
<dbReference type="InterPro" id="IPR019494">
    <property type="entry name" value="FIST_C"/>
</dbReference>
<reference evidence="3" key="1">
    <citation type="submission" date="2020-10" db="EMBL/GenBank/DDBJ databases">
        <title>Genome sequence of the unusual species of purple photosynthetic bacteria, Phaeovibrio sulfidiphilus DSM 23193, type strain.</title>
        <authorList>
            <person name="Kyndt J.A."/>
            <person name="Meyer T.E."/>
        </authorList>
    </citation>
    <scope>NUCLEOTIDE SEQUENCE</scope>
    <source>
        <strain evidence="3">DSM 23193</strain>
    </source>
</reference>
<feature type="domain" description="FIST" evidence="1">
    <location>
        <begin position="32"/>
        <end position="237"/>
    </location>
</feature>
<accession>A0A8J7CQ63</accession>
<organism evidence="3 4">
    <name type="scientific">Phaeovibrio sulfidiphilus</name>
    <dbReference type="NCBI Taxonomy" id="1220600"/>
    <lineage>
        <taxon>Bacteria</taxon>
        <taxon>Pseudomonadati</taxon>
        <taxon>Pseudomonadota</taxon>
        <taxon>Alphaproteobacteria</taxon>
        <taxon>Rhodospirillales</taxon>
        <taxon>Rhodospirillaceae</taxon>
        <taxon>Phaeovibrio</taxon>
    </lineage>
</organism>
<comment type="caution">
    <text evidence="3">The sequence shown here is derived from an EMBL/GenBank/DDBJ whole genome shotgun (WGS) entry which is preliminary data.</text>
</comment>
<protein>
    <submittedName>
        <fullName evidence="3">FIST C-terminal domain-containing protein</fullName>
    </submittedName>
</protein>
<feature type="domain" description="FIST C-domain" evidence="2">
    <location>
        <begin position="238"/>
        <end position="381"/>
    </location>
</feature>
<keyword evidence="4" id="KW-1185">Reference proteome</keyword>
<gene>
    <name evidence="3" type="ORF">IHV25_02440</name>
</gene>
<evidence type="ECO:0000313" key="4">
    <source>
        <dbReference type="Proteomes" id="UP000631034"/>
    </source>
</evidence>
<dbReference type="PANTHER" id="PTHR40252:SF2">
    <property type="entry name" value="BLR0328 PROTEIN"/>
    <property type="match status" value="1"/>
</dbReference>
<dbReference type="AlphaFoldDB" id="A0A8J7CQ63"/>